<feature type="domain" description="Response regulatory" evidence="13">
    <location>
        <begin position="701"/>
        <end position="814"/>
    </location>
</feature>
<keyword evidence="16" id="KW-1185">Reference proteome</keyword>
<evidence type="ECO:0000259" key="14">
    <source>
        <dbReference type="PROSITE" id="PS50885"/>
    </source>
</evidence>
<evidence type="ECO:0000256" key="5">
    <source>
        <dbReference type="ARBA" id="ARBA00022679"/>
    </source>
</evidence>
<feature type="transmembrane region" description="Helical" evidence="11">
    <location>
        <begin position="172"/>
        <end position="193"/>
    </location>
</feature>
<reference evidence="15 16" key="1">
    <citation type="submission" date="2019-03" db="EMBL/GenBank/DDBJ databases">
        <title>Genomic Encyclopedia of Type Strains, Phase IV (KMG-IV): sequencing the most valuable type-strain genomes for metagenomic binning, comparative biology and taxonomic classification.</title>
        <authorList>
            <person name="Goeker M."/>
        </authorList>
    </citation>
    <scope>NUCLEOTIDE SEQUENCE [LARGE SCALE GENOMIC DNA]</scope>
    <source>
        <strain evidence="15 16">LX-B</strain>
    </source>
</reference>
<protein>
    <recommendedName>
        <fullName evidence="3">histidine kinase</fullName>
        <ecNumber evidence="3">2.7.13.3</ecNumber>
    </recommendedName>
</protein>
<keyword evidence="8 11" id="KW-0472">Membrane</keyword>
<accession>A0A4R1RZS1</accession>
<evidence type="ECO:0000256" key="6">
    <source>
        <dbReference type="ARBA" id="ARBA00022777"/>
    </source>
</evidence>
<feature type="coiled-coil region" evidence="10">
    <location>
        <begin position="235"/>
        <end position="287"/>
    </location>
</feature>
<dbReference type="SUPFAM" id="SSF47384">
    <property type="entry name" value="Homodimeric domain of signal transducing histidine kinase"/>
    <property type="match status" value="1"/>
</dbReference>
<dbReference type="GO" id="GO:0005886">
    <property type="term" value="C:plasma membrane"/>
    <property type="evidence" value="ECO:0007669"/>
    <property type="project" value="TreeGrafter"/>
</dbReference>
<dbReference type="Proteomes" id="UP000295008">
    <property type="component" value="Unassembled WGS sequence"/>
</dbReference>
<dbReference type="InterPro" id="IPR003594">
    <property type="entry name" value="HATPase_dom"/>
</dbReference>
<dbReference type="PROSITE" id="PS50885">
    <property type="entry name" value="HAMP"/>
    <property type="match status" value="1"/>
</dbReference>
<dbReference type="SMART" id="SM00448">
    <property type="entry name" value="REC"/>
    <property type="match status" value="1"/>
</dbReference>
<dbReference type="PROSITE" id="PS50110">
    <property type="entry name" value="RESPONSE_REGULATORY"/>
    <property type="match status" value="1"/>
</dbReference>
<dbReference type="CDD" id="cd00082">
    <property type="entry name" value="HisKA"/>
    <property type="match status" value="1"/>
</dbReference>
<dbReference type="RefSeq" id="WP_165907852.1">
    <property type="nucleotide sequence ID" value="NZ_SLUN01000006.1"/>
</dbReference>
<dbReference type="SUPFAM" id="SSF55781">
    <property type="entry name" value="GAF domain-like"/>
    <property type="match status" value="1"/>
</dbReference>
<dbReference type="SMART" id="SM00304">
    <property type="entry name" value="HAMP"/>
    <property type="match status" value="1"/>
</dbReference>
<dbReference type="InterPro" id="IPR003661">
    <property type="entry name" value="HisK_dim/P_dom"/>
</dbReference>
<dbReference type="SUPFAM" id="SSF52172">
    <property type="entry name" value="CheY-like"/>
    <property type="match status" value="1"/>
</dbReference>
<evidence type="ECO:0000256" key="4">
    <source>
        <dbReference type="ARBA" id="ARBA00022553"/>
    </source>
</evidence>
<dbReference type="InterPro" id="IPR036097">
    <property type="entry name" value="HisK_dim/P_sf"/>
</dbReference>
<dbReference type="PANTHER" id="PTHR43047:SF72">
    <property type="entry name" value="OSMOSENSING HISTIDINE PROTEIN KINASE SLN1"/>
    <property type="match status" value="1"/>
</dbReference>
<dbReference type="Gene3D" id="6.10.340.10">
    <property type="match status" value="1"/>
</dbReference>
<proteinExistence type="predicted"/>
<dbReference type="Gene3D" id="1.10.287.130">
    <property type="match status" value="1"/>
</dbReference>
<dbReference type="InterPro" id="IPR036890">
    <property type="entry name" value="HATPase_C_sf"/>
</dbReference>
<dbReference type="AlphaFoldDB" id="A0A4R1RZS1"/>
<dbReference type="SUPFAM" id="SSF55874">
    <property type="entry name" value="ATPase domain of HSP90 chaperone/DNA topoisomerase II/histidine kinase"/>
    <property type="match status" value="1"/>
</dbReference>
<dbReference type="SMART" id="SM00388">
    <property type="entry name" value="HisKA"/>
    <property type="match status" value="1"/>
</dbReference>
<dbReference type="Pfam" id="PF00072">
    <property type="entry name" value="Response_reg"/>
    <property type="match status" value="1"/>
</dbReference>
<dbReference type="Pfam" id="PF00512">
    <property type="entry name" value="HisKA"/>
    <property type="match status" value="1"/>
</dbReference>
<dbReference type="InterPro" id="IPR029016">
    <property type="entry name" value="GAF-like_dom_sf"/>
</dbReference>
<dbReference type="GO" id="GO:0000155">
    <property type="term" value="F:phosphorelay sensor kinase activity"/>
    <property type="evidence" value="ECO:0007669"/>
    <property type="project" value="InterPro"/>
</dbReference>
<dbReference type="InterPro" id="IPR001789">
    <property type="entry name" value="Sig_transdc_resp-reg_receiver"/>
</dbReference>
<feature type="domain" description="Histidine kinase" evidence="12">
    <location>
        <begin position="466"/>
        <end position="682"/>
    </location>
</feature>
<evidence type="ECO:0000256" key="3">
    <source>
        <dbReference type="ARBA" id="ARBA00012438"/>
    </source>
</evidence>
<dbReference type="FunFam" id="3.30.565.10:FF:000006">
    <property type="entry name" value="Sensor histidine kinase WalK"/>
    <property type="match status" value="1"/>
</dbReference>
<comment type="catalytic activity">
    <reaction evidence="1">
        <text>ATP + protein L-histidine = ADP + protein N-phospho-L-histidine.</text>
        <dbReference type="EC" id="2.7.13.3"/>
    </reaction>
</comment>
<organism evidence="15 16">
    <name type="scientific">Hydrogenispora ethanolica</name>
    <dbReference type="NCBI Taxonomy" id="1082276"/>
    <lineage>
        <taxon>Bacteria</taxon>
        <taxon>Bacillati</taxon>
        <taxon>Bacillota</taxon>
        <taxon>Hydrogenispora</taxon>
    </lineage>
</organism>
<dbReference type="FunFam" id="1.10.287.130:FF:000001">
    <property type="entry name" value="Two-component sensor histidine kinase"/>
    <property type="match status" value="1"/>
</dbReference>
<evidence type="ECO:0000313" key="16">
    <source>
        <dbReference type="Proteomes" id="UP000295008"/>
    </source>
</evidence>
<keyword evidence="11" id="KW-0812">Transmembrane</keyword>
<keyword evidence="4 9" id="KW-0597">Phosphoprotein</keyword>
<name>A0A4R1RZS1_HYDET</name>
<dbReference type="Pfam" id="PF02518">
    <property type="entry name" value="HATPase_c"/>
    <property type="match status" value="1"/>
</dbReference>
<comment type="caution">
    <text evidence="15">The sequence shown here is derived from an EMBL/GenBank/DDBJ whole genome shotgun (WGS) entry which is preliminary data.</text>
</comment>
<dbReference type="PROSITE" id="PS50109">
    <property type="entry name" value="HIS_KIN"/>
    <property type="match status" value="1"/>
</dbReference>
<dbReference type="SMART" id="SM00387">
    <property type="entry name" value="HATPase_c"/>
    <property type="match status" value="1"/>
</dbReference>
<dbReference type="InterPro" id="IPR004358">
    <property type="entry name" value="Sig_transdc_His_kin-like_C"/>
</dbReference>
<dbReference type="InterPro" id="IPR003660">
    <property type="entry name" value="HAMP_dom"/>
</dbReference>
<keyword evidence="7" id="KW-0902">Two-component regulatory system</keyword>
<dbReference type="GO" id="GO:0009927">
    <property type="term" value="F:histidine phosphotransfer kinase activity"/>
    <property type="evidence" value="ECO:0007669"/>
    <property type="project" value="TreeGrafter"/>
</dbReference>
<dbReference type="CDD" id="cd17574">
    <property type="entry name" value="REC_OmpR"/>
    <property type="match status" value="1"/>
</dbReference>
<dbReference type="InterPro" id="IPR003018">
    <property type="entry name" value="GAF"/>
</dbReference>
<evidence type="ECO:0000313" key="15">
    <source>
        <dbReference type="EMBL" id="TCL72301.1"/>
    </source>
</evidence>
<dbReference type="SMART" id="SM00065">
    <property type="entry name" value="GAF"/>
    <property type="match status" value="1"/>
</dbReference>
<sequence>MRKSIKHKIMLGYTGVILAMTLIIIGTHLYFNANLRQARAKADHYSNSQIYGAKLAVHISGAGVALSNYLASRDRQQLQLFFENQKKARQDLEALKQSRVKNDRTLDELERTVGSFLDYLDRTAMNSDEMPRAQLDLGLAASLKACSLFLNHSDGMQQRAAGLFAKRFQQSFYITLVFVFLVALGALLGGYLITHGMTASLRRLMKGIRSVSAGQFQPVEAVNSEDEVAELVTAFNRMIQTIEKNELELQEKNEELLAQGEELSAQNEEILAQQDELNQALTNLTRQEELLSGLYQFSQRLTRTIELDGLVQVALRGLLEEARAEVGAFLLYEHNALEPKAVVGLERLELPGFRTDEGLAGRAFSEKKSLTVKYGEGQLQTRGLRGPVQMAHEIYLPLLFNDKALGLIVVGRTGPREFTAEEQKRLGSLADQVAVALRNALAHLEIYQTLKKLQEVDQLKSELINTVSHELRTPLASVLGFAELLLKKPPGEAKAQKYIATIYHESQRLTNLINNFLDLQRIENGRLDFTKKSVDLEPLLQSSAEIYRKQSQAHAITVEVETGLPPVLTDPDRVLQIIGNLLSNAIKYSPQGGPIRLKAIRRGAASVQVSVADQGLGIPKEARDQIFKPFYRVDNSERRQIGGTGLGLAICRRMVEILGGEIWFESEPGKGSVFHFTLPLAESPAASPLHANGGKDGLAPWILVVEDDPAMAEFIEESLQASGYATTTVSNGPEAMAALQQKPVAVILDLIIPGPFDGWEILRRLKQDAATQGIPVIISSCLDQREEGLKLGVADYLVKPFSPDKLVTKLKTVIQLSPGVLGLPESCRLADGAEAVVELLEKKGFVVKDVQKEPDLLVIDLDHPERTA</sequence>
<dbReference type="CDD" id="cd16922">
    <property type="entry name" value="HATPase_EvgS-ArcB-TorS-like"/>
    <property type="match status" value="1"/>
</dbReference>
<evidence type="ECO:0000256" key="7">
    <source>
        <dbReference type="ARBA" id="ARBA00023012"/>
    </source>
</evidence>
<evidence type="ECO:0000256" key="8">
    <source>
        <dbReference type="ARBA" id="ARBA00023136"/>
    </source>
</evidence>
<dbReference type="InterPro" id="IPR005467">
    <property type="entry name" value="His_kinase_dom"/>
</dbReference>
<dbReference type="Gene3D" id="3.30.565.10">
    <property type="entry name" value="Histidine kinase-like ATPase, C-terminal domain"/>
    <property type="match status" value="1"/>
</dbReference>
<evidence type="ECO:0000256" key="9">
    <source>
        <dbReference type="PROSITE-ProRule" id="PRU00169"/>
    </source>
</evidence>
<gene>
    <name evidence="15" type="ORF">EDC14_10069</name>
</gene>
<evidence type="ECO:0000256" key="1">
    <source>
        <dbReference type="ARBA" id="ARBA00000085"/>
    </source>
</evidence>
<evidence type="ECO:0000259" key="12">
    <source>
        <dbReference type="PROSITE" id="PS50109"/>
    </source>
</evidence>
<dbReference type="EC" id="2.7.13.3" evidence="3"/>
<dbReference type="Gene3D" id="3.30.450.40">
    <property type="match status" value="1"/>
</dbReference>
<feature type="modified residue" description="4-aspartylphosphate" evidence="9">
    <location>
        <position position="749"/>
    </location>
</feature>
<evidence type="ECO:0000256" key="2">
    <source>
        <dbReference type="ARBA" id="ARBA00004370"/>
    </source>
</evidence>
<dbReference type="InterPro" id="IPR011006">
    <property type="entry name" value="CheY-like_superfamily"/>
</dbReference>
<dbReference type="Pfam" id="PF00672">
    <property type="entry name" value="HAMP"/>
    <property type="match status" value="1"/>
</dbReference>
<keyword evidence="5" id="KW-0808">Transferase</keyword>
<feature type="domain" description="HAMP" evidence="14">
    <location>
        <begin position="195"/>
        <end position="247"/>
    </location>
</feature>
<feature type="transmembrane region" description="Helical" evidence="11">
    <location>
        <begin position="12"/>
        <end position="31"/>
    </location>
</feature>
<dbReference type="Pfam" id="PF13185">
    <property type="entry name" value="GAF_2"/>
    <property type="match status" value="1"/>
</dbReference>
<keyword evidence="11" id="KW-1133">Transmembrane helix</keyword>
<evidence type="ECO:0000256" key="10">
    <source>
        <dbReference type="SAM" id="Coils"/>
    </source>
</evidence>
<keyword evidence="10" id="KW-0175">Coiled coil</keyword>
<dbReference type="EMBL" id="SLUN01000006">
    <property type="protein sequence ID" value="TCL72301.1"/>
    <property type="molecule type" value="Genomic_DNA"/>
</dbReference>
<evidence type="ECO:0000259" key="13">
    <source>
        <dbReference type="PROSITE" id="PS50110"/>
    </source>
</evidence>
<dbReference type="PRINTS" id="PR00344">
    <property type="entry name" value="BCTRLSENSOR"/>
</dbReference>
<dbReference type="PANTHER" id="PTHR43047">
    <property type="entry name" value="TWO-COMPONENT HISTIDINE PROTEIN KINASE"/>
    <property type="match status" value="1"/>
</dbReference>
<dbReference type="CDD" id="cd06225">
    <property type="entry name" value="HAMP"/>
    <property type="match status" value="1"/>
</dbReference>
<evidence type="ECO:0000256" key="11">
    <source>
        <dbReference type="SAM" id="Phobius"/>
    </source>
</evidence>
<comment type="subcellular location">
    <subcellularLocation>
        <location evidence="2">Membrane</location>
    </subcellularLocation>
</comment>
<dbReference type="Gene3D" id="3.40.50.2300">
    <property type="match status" value="1"/>
</dbReference>
<keyword evidence="6" id="KW-0418">Kinase</keyword>